<dbReference type="InterPro" id="IPR012337">
    <property type="entry name" value="RNaseH-like_sf"/>
</dbReference>
<dbReference type="Pfam" id="PF02075">
    <property type="entry name" value="RuvC"/>
    <property type="match status" value="1"/>
</dbReference>
<dbReference type="SUPFAM" id="SSF53098">
    <property type="entry name" value="Ribonuclease H-like"/>
    <property type="match status" value="1"/>
</dbReference>
<keyword evidence="9" id="KW-0238">DNA-binding</keyword>
<evidence type="ECO:0000313" key="12">
    <source>
        <dbReference type="EMBL" id="MFB9778861.1"/>
    </source>
</evidence>
<dbReference type="Gene3D" id="3.30.420.10">
    <property type="entry name" value="Ribonuclease H-like superfamily/Ribonuclease H"/>
    <property type="match status" value="1"/>
</dbReference>
<accession>A0ABV5XA00</accession>
<dbReference type="PANTHER" id="PTHR30194">
    <property type="entry name" value="CROSSOVER JUNCTION ENDODEOXYRIBONUCLEASE RUVC"/>
    <property type="match status" value="1"/>
</dbReference>
<dbReference type="Proteomes" id="UP001589587">
    <property type="component" value="Unassembled WGS sequence"/>
</dbReference>
<evidence type="ECO:0000256" key="2">
    <source>
        <dbReference type="ARBA" id="ARBA00022490"/>
    </source>
</evidence>
<evidence type="ECO:0000256" key="5">
    <source>
        <dbReference type="ARBA" id="ARBA00022759"/>
    </source>
</evidence>
<evidence type="ECO:0000313" key="13">
    <source>
        <dbReference type="Proteomes" id="UP001589587"/>
    </source>
</evidence>
<keyword evidence="13" id="KW-1185">Reference proteome</keyword>
<keyword evidence="10" id="KW-0233">DNA recombination</keyword>
<organism evidence="12 13">
    <name type="scientific">Rhodococcus baikonurensis</name>
    <dbReference type="NCBI Taxonomy" id="172041"/>
    <lineage>
        <taxon>Bacteria</taxon>
        <taxon>Bacillati</taxon>
        <taxon>Actinomycetota</taxon>
        <taxon>Actinomycetes</taxon>
        <taxon>Mycobacteriales</taxon>
        <taxon>Nocardiaceae</taxon>
        <taxon>Rhodococcus</taxon>
        <taxon>Rhodococcus erythropolis group</taxon>
    </lineage>
</organism>
<dbReference type="PANTHER" id="PTHR30194:SF3">
    <property type="entry name" value="CROSSOVER JUNCTION ENDODEOXYRIBONUCLEASE RUVC"/>
    <property type="match status" value="1"/>
</dbReference>
<evidence type="ECO:0000256" key="6">
    <source>
        <dbReference type="ARBA" id="ARBA00022763"/>
    </source>
</evidence>
<evidence type="ECO:0000256" key="4">
    <source>
        <dbReference type="ARBA" id="ARBA00022723"/>
    </source>
</evidence>
<keyword evidence="8" id="KW-0460">Magnesium</keyword>
<evidence type="ECO:0000256" key="1">
    <source>
        <dbReference type="ARBA" id="ARBA00009518"/>
    </source>
</evidence>
<keyword evidence="2" id="KW-0963">Cytoplasm</keyword>
<keyword evidence="11" id="KW-0234">DNA repair</keyword>
<evidence type="ECO:0000256" key="7">
    <source>
        <dbReference type="ARBA" id="ARBA00022801"/>
    </source>
</evidence>
<dbReference type="RefSeq" id="WP_378373960.1">
    <property type="nucleotide sequence ID" value="NZ_JBHMAS010000004.1"/>
</dbReference>
<keyword evidence="4" id="KW-0479">Metal-binding</keyword>
<evidence type="ECO:0000256" key="8">
    <source>
        <dbReference type="ARBA" id="ARBA00022842"/>
    </source>
</evidence>
<evidence type="ECO:0000256" key="9">
    <source>
        <dbReference type="ARBA" id="ARBA00023125"/>
    </source>
</evidence>
<gene>
    <name evidence="12" type="ORF">ACFFQ6_04165</name>
</gene>
<protein>
    <submittedName>
        <fullName evidence="12">Crossover junction endodeoxyribonuclease RuvC</fullName>
    </submittedName>
</protein>
<proteinExistence type="inferred from homology"/>
<comment type="caution">
    <text evidence="12">The sequence shown here is derived from an EMBL/GenBank/DDBJ whole genome shotgun (WGS) entry which is preliminary data.</text>
</comment>
<dbReference type="InterPro" id="IPR002176">
    <property type="entry name" value="X-over_junc_endoDNase_RuvC"/>
</dbReference>
<evidence type="ECO:0000256" key="11">
    <source>
        <dbReference type="ARBA" id="ARBA00023204"/>
    </source>
</evidence>
<evidence type="ECO:0000256" key="10">
    <source>
        <dbReference type="ARBA" id="ARBA00023172"/>
    </source>
</evidence>
<keyword evidence="7" id="KW-0378">Hydrolase</keyword>
<reference evidence="12 13" key="1">
    <citation type="submission" date="2024-09" db="EMBL/GenBank/DDBJ databases">
        <authorList>
            <person name="Sun Q."/>
            <person name="Mori K."/>
        </authorList>
    </citation>
    <scope>NUCLEOTIDE SEQUENCE [LARGE SCALE GENOMIC DNA]</scope>
    <source>
        <strain evidence="12 13">JCM 11411</strain>
    </source>
</reference>
<dbReference type="InterPro" id="IPR036397">
    <property type="entry name" value="RNaseH_sf"/>
</dbReference>
<name>A0ABV5XA00_9NOCA</name>
<keyword evidence="5" id="KW-0255">Endonuclease</keyword>
<dbReference type="PRINTS" id="PR00696">
    <property type="entry name" value="RSOLVASERUVC"/>
</dbReference>
<sequence>MTTVVGLDPSLTAAGIAILGSPGTTDTPNVPKLVTVGVSGSESATLAERSTRIGDQFERIIRSMPPNVRLVVIEQLPFTAPKFAAKFQERCALYYRVTEFLARRKIPVVEVGATTLKKYATGDGRADKREVVNAMRDLWPHAKVRNDNEADALALATMGAMRLGWHEPEMVHHFSPNVNWTGVGR</sequence>
<comment type="similarity">
    <text evidence="1">Belongs to the RuvC family.</text>
</comment>
<evidence type="ECO:0000256" key="3">
    <source>
        <dbReference type="ARBA" id="ARBA00022722"/>
    </source>
</evidence>
<dbReference type="EMBL" id="JBHMAS010000004">
    <property type="protein sequence ID" value="MFB9778861.1"/>
    <property type="molecule type" value="Genomic_DNA"/>
</dbReference>
<keyword evidence="6" id="KW-0227">DNA damage</keyword>
<keyword evidence="3" id="KW-0540">Nuclease</keyword>